<organism evidence="1 2">
    <name type="scientific">Clostridium innocuum</name>
    <dbReference type="NCBI Taxonomy" id="1522"/>
    <lineage>
        <taxon>Bacteria</taxon>
        <taxon>Bacillati</taxon>
        <taxon>Bacillota</taxon>
        <taxon>Clostridia</taxon>
        <taxon>Eubacteriales</taxon>
        <taxon>Clostridiaceae</taxon>
        <taxon>Clostridium</taxon>
    </lineage>
</organism>
<dbReference type="InterPro" id="IPR008577">
    <property type="entry name" value="DUF859"/>
</dbReference>
<reference evidence="1 2" key="1">
    <citation type="submission" date="2018-08" db="EMBL/GenBank/DDBJ databases">
        <title>A genome reference for cultivated species of the human gut microbiota.</title>
        <authorList>
            <person name="Zou Y."/>
            <person name="Xue W."/>
            <person name="Luo G."/>
        </authorList>
    </citation>
    <scope>NUCLEOTIDE SEQUENCE [LARGE SCALE GENOMIC DNA]</scope>
    <source>
        <strain evidence="1 2">OF01-2LB</strain>
    </source>
</reference>
<dbReference type="AlphaFoldDB" id="A0A3E2W265"/>
<dbReference type="Proteomes" id="UP000260025">
    <property type="component" value="Unassembled WGS sequence"/>
</dbReference>
<proteinExistence type="predicted"/>
<evidence type="ECO:0000313" key="2">
    <source>
        <dbReference type="Proteomes" id="UP000260025"/>
    </source>
</evidence>
<comment type="caution">
    <text evidence="1">The sequence shown here is derived from an EMBL/GenBank/DDBJ whole genome shotgun (WGS) entry which is preliminary data.</text>
</comment>
<sequence>MSSLVLTLTESNVSVTNNTSDVSVAVTVKFTDGWWAAADAGSSMTVTCNGTSKTLKFGAYNIGVNGSKNLGSVKFTGIKHNADGSKSVSASASWTVPFSGGYKVSGSASKTLTKIPRASSISSISGSTLGSAITVNITRLSSDFTHKVTYKLGSITRTYTGQTTSCTFTPPLSDAAQIPKATSASASISVQTYSGSTAVGSAVTKSFSLNVPASVVPSINIPSISRVDHEVPSSWGIYVKGISGANISISGAGIHGSTISTYEISGSYSAKSSSLSIEKLNQPGTNTFTGTVTDSRGRKASATTSITVLDYTPPTVSLKVERCNADGTSNTEGAYVKAIAVYSISSLNGKNSIKSKKIQIQSYTNTAFTSGSAVIMGGALSPDLSYIATITIEDALGKIAETQTTVPTGAVTLDFKSGGKGIAFGKVAESESIVDSAWSIRTAGSLFTAGKTSVSDKKSGIVLSSGTMSLCANSPYIDFYYQNATSKTSTIKEASSGHLSVNGAELYSNSIKCSNWFRSSGTTGWYSETYGGGIYMKDTTWVRVYNGKGFYCEGALQAAGKMTANGGLSVAGTINGSAFKCGYVSITPVANTPTKIHISTSFSGTPRICVTANSTVIGTTVKGASIANQNSTGFDIYINRSNTTATSVNWIAVVG</sequence>
<accession>A0A3E2W265</accession>
<gene>
    <name evidence="1" type="primary">pilV</name>
    <name evidence="1" type="ORF">DXA38_04650</name>
</gene>
<dbReference type="EMBL" id="QVEV01000004">
    <property type="protein sequence ID" value="RGC17604.1"/>
    <property type="molecule type" value="Genomic_DNA"/>
</dbReference>
<dbReference type="Pfam" id="PF05895">
    <property type="entry name" value="DUF859"/>
    <property type="match status" value="1"/>
</dbReference>
<protein>
    <submittedName>
        <fullName evidence="1">Shufflon system plasmid conjugative transfer pilus tip adhesin PilV</fullName>
    </submittedName>
</protein>
<dbReference type="RefSeq" id="WP_117442178.1">
    <property type="nucleotide sequence ID" value="NZ_JAJFEN010000002.1"/>
</dbReference>
<evidence type="ECO:0000313" key="1">
    <source>
        <dbReference type="EMBL" id="RGC17604.1"/>
    </source>
</evidence>
<name>A0A3E2W265_CLOIN</name>
<dbReference type="OrthoDB" id="1655843at2"/>